<evidence type="ECO:0000313" key="5">
    <source>
        <dbReference type="Ensembl" id="ENSPCEP00000005587.1"/>
    </source>
</evidence>
<dbReference type="PANTHER" id="PTHR23266">
    <property type="entry name" value="IMMUNOGLOBULIN HEAVY CHAIN"/>
    <property type="match status" value="1"/>
</dbReference>
<dbReference type="Ensembl" id="ENSPCET00000005795.1">
    <property type="protein sequence ID" value="ENSPCEP00000005587.1"/>
    <property type="gene ID" value="ENSPCEG00000004551.1"/>
</dbReference>
<evidence type="ECO:0000256" key="1">
    <source>
        <dbReference type="ARBA" id="ARBA00022859"/>
    </source>
</evidence>
<dbReference type="InterPro" id="IPR007110">
    <property type="entry name" value="Ig-like_dom"/>
</dbReference>
<dbReference type="InterPro" id="IPR036179">
    <property type="entry name" value="Ig-like_dom_sf"/>
</dbReference>
<dbReference type="SMART" id="SM00406">
    <property type="entry name" value="IGv"/>
    <property type="match status" value="1"/>
</dbReference>
<dbReference type="AlphaFoldDB" id="A0A8C8VGC9"/>
<keyword evidence="2" id="KW-1064">Adaptive immunity</keyword>
<evidence type="ECO:0000256" key="3">
    <source>
        <dbReference type="ARBA" id="ARBA00043265"/>
    </source>
</evidence>
<keyword evidence="1" id="KW-0391">Immunity</keyword>
<dbReference type="Pfam" id="PF07686">
    <property type="entry name" value="V-set"/>
    <property type="match status" value="1"/>
</dbReference>
<dbReference type="SUPFAM" id="SSF48726">
    <property type="entry name" value="Immunoglobulin"/>
    <property type="match status" value="1"/>
</dbReference>
<dbReference type="GO" id="GO:0002250">
    <property type="term" value="P:adaptive immune response"/>
    <property type="evidence" value="ECO:0007669"/>
    <property type="project" value="UniProtKB-KW"/>
</dbReference>
<dbReference type="SMART" id="SM00409">
    <property type="entry name" value="IG"/>
    <property type="match status" value="1"/>
</dbReference>
<name>A0A8C8VGC9_9SAUR</name>
<evidence type="ECO:0000313" key="6">
    <source>
        <dbReference type="Proteomes" id="UP000694393"/>
    </source>
</evidence>
<sequence>MSNGNDWKGLAYNLLVTFRPVHWLFFVDEIHSLFPLFLLPSTGVYSQITLVESRGGIKKPGETLKLTCTVSGFSLTSYGVSWVCHPAGKGLELAGAIWSDGSTYYNDPLKNHLTITRDTSKSQVYLQLTDLQPGDTSGYYCARDTVRRSRSELRQKPPVAVSRERSVWLDTDTPGPGNSKTGSFLAALL</sequence>
<dbReference type="Proteomes" id="UP000694393">
    <property type="component" value="Unplaced"/>
</dbReference>
<keyword evidence="3" id="KW-1280">Immunoglobulin</keyword>
<dbReference type="InterPro" id="IPR003599">
    <property type="entry name" value="Ig_sub"/>
</dbReference>
<dbReference type="GO" id="GO:0019814">
    <property type="term" value="C:immunoglobulin complex"/>
    <property type="evidence" value="ECO:0007669"/>
    <property type="project" value="UniProtKB-KW"/>
</dbReference>
<reference evidence="5" key="2">
    <citation type="submission" date="2025-09" db="UniProtKB">
        <authorList>
            <consortium name="Ensembl"/>
        </authorList>
    </citation>
    <scope>IDENTIFICATION</scope>
</reference>
<feature type="domain" description="Ig-like" evidence="4">
    <location>
        <begin position="40"/>
        <end position="160"/>
    </location>
</feature>
<dbReference type="Gene3D" id="2.60.40.10">
    <property type="entry name" value="Immunoglobulins"/>
    <property type="match status" value="1"/>
</dbReference>
<reference evidence="5" key="1">
    <citation type="submission" date="2025-08" db="UniProtKB">
        <authorList>
            <consortium name="Ensembl"/>
        </authorList>
    </citation>
    <scope>IDENTIFICATION</scope>
</reference>
<protein>
    <recommendedName>
        <fullName evidence="4">Ig-like domain-containing protein</fullName>
    </recommendedName>
</protein>
<evidence type="ECO:0000256" key="2">
    <source>
        <dbReference type="ARBA" id="ARBA00023130"/>
    </source>
</evidence>
<dbReference type="GO" id="GO:0005576">
    <property type="term" value="C:extracellular region"/>
    <property type="evidence" value="ECO:0007669"/>
    <property type="project" value="UniProtKB-ARBA"/>
</dbReference>
<dbReference type="InterPro" id="IPR050199">
    <property type="entry name" value="IgHV"/>
</dbReference>
<dbReference type="PROSITE" id="PS50835">
    <property type="entry name" value="IG_LIKE"/>
    <property type="match status" value="1"/>
</dbReference>
<accession>A0A8C8VGC9</accession>
<dbReference type="InterPro" id="IPR013783">
    <property type="entry name" value="Ig-like_fold"/>
</dbReference>
<organism evidence="5 6">
    <name type="scientific">Pelusios castaneus</name>
    <name type="common">West African mud turtle</name>
    <dbReference type="NCBI Taxonomy" id="367368"/>
    <lineage>
        <taxon>Eukaryota</taxon>
        <taxon>Metazoa</taxon>
        <taxon>Chordata</taxon>
        <taxon>Craniata</taxon>
        <taxon>Vertebrata</taxon>
        <taxon>Euteleostomi</taxon>
        <taxon>Archelosauria</taxon>
        <taxon>Testudinata</taxon>
        <taxon>Testudines</taxon>
        <taxon>Pleurodira</taxon>
        <taxon>Pelomedusidae</taxon>
        <taxon>Pelusios</taxon>
    </lineage>
</organism>
<proteinExistence type="predicted"/>
<dbReference type="InterPro" id="IPR013106">
    <property type="entry name" value="Ig_V-set"/>
</dbReference>
<keyword evidence="6" id="KW-1185">Reference proteome</keyword>
<evidence type="ECO:0000259" key="4">
    <source>
        <dbReference type="PROSITE" id="PS50835"/>
    </source>
</evidence>